<dbReference type="EMBL" id="OZ026884">
    <property type="protein sequence ID" value="CAL1240523.1"/>
    <property type="molecule type" value="Genomic_DNA"/>
</dbReference>
<evidence type="ECO:0000256" key="1">
    <source>
        <dbReference type="SAM" id="MobiDB-lite"/>
    </source>
</evidence>
<feature type="transmembrane region" description="Helical" evidence="2">
    <location>
        <begin position="31"/>
        <end position="54"/>
    </location>
</feature>
<organism evidence="3 4">
    <name type="scientific">Candidatus Methylocalor cossyra</name>
    <dbReference type="NCBI Taxonomy" id="3108543"/>
    <lineage>
        <taxon>Bacteria</taxon>
        <taxon>Pseudomonadati</taxon>
        <taxon>Pseudomonadota</taxon>
        <taxon>Gammaproteobacteria</taxon>
        <taxon>Methylococcales</taxon>
        <taxon>Methylococcaceae</taxon>
        <taxon>Candidatus Methylocalor</taxon>
    </lineage>
</organism>
<keyword evidence="4" id="KW-1185">Reference proteome</keyword>
<dbReference type="RefSeq" id="WP_348757117.1">
    <property type="nucleotide sequence ID" value="NZ_OZ026884.1"/>
</dbReference>
<evidence type="ECO:0000313" key="4">
    <source>
        <dbReference type="Proteomes" id="UP001497493"/>
    </source>
</evidence>
<accession>A0ABM9NIS8</accession>
<proteinExistence type="predicted"/>
<keyword evidence="2" id="KW-0812">Transmembrane</keyword>
<evidence type="ECO:0000313" key="3">
    <source>
        <dbReference type="EMBL" id="CAL1240523.1"/>
    </source>
</evidence>
<keyword evidence="2" id="KW-0472">Membrane</keyword>
<keyword evidence="2" id="KW-1133">Transmembrane helix</keyword>
<feature type="region of interest" description="Disordered" evidence="1">
    <location>
        <begin position="1"/>
        <end position="28"/>
    </location>
</feature>
<reference evidence="3 4" key="1">
    <citation type="submission" date="2024-04" db="EMBL/GenBank/DDBJ databases">
        <authorList>
            <person name="Cremers G."/>
        </authorList>
    </citation>
    <scope>NUCLEOTIDE SEQUENCE [LARGE SCALE GENOMIC DNA]</scope>
    <source>
        <strain evidence="3">MeCH1-AG</strain>
    </source>
</reference>
<gene>
    <name evidence="3" type="ORF">MECH1_V1_1747</name>
</gene>
<protein>
    <submittedName>
        <fullName evidence="3">Uncharacterized protein</fullName>
    </submittedName>
</protein>
<dbReference type="Proteomes" id="UP001497493">
    <property type="component" value="Chromosome"/>
</dbReference>
<sequence length="55" mass="5996">MTDKLRESHGLAPGAREQEGAEPPEDDSRRAFPLAAAALMAVLFLVMLLTVNWVC</sequence>
<evidence type="ECO:0000256" key="2">
    <source>
        <dbReference type="SAM" id="Phobius"/>
    </source>
</evidence>
<name>A0ABM9NIS8_9GAMM</name>